<proteinExistence type="inferred from homology"/>
<evidence type="ECO:0000256" key="10">
    <source>
        <dbReference type="ARBA" id="ARBA00022771"/>
    </source>
</evidence>
<dbReference type="Pfam" id="PF23411">
    <property type="entry name" value="Beta-prop_Vps41"/>
    <property type="match status" value="1"/>
</dbReference>
<dbReference type="GO" id="GO:0031901">
    <property type="term" value="C:early endosome membrane"/>
    <property type="evidence" value="ECO:0007669"/>
    <property type="project" value="UniProtKB-SubCell"/>
</dbReference>
<dbReference type="AlphaFoldDB" id="A0A493U2R7"/>
<evidence type="ECO:0000256" key="2">
    <source>
        <dbReference type="ARBA" id="ARBA00004514"/>
    </source>
</evidence>
<dbReference type="InterPro" id="IPR057780">
    <property type="entry name" value="Beta-prop_Vps41"/>
</dbReference>
<evidence type="ECO:0000256" key="12">
    <source>
        <dbReference type="ARBA" id="ARBA00022927"/>
    </source>
</evidence>
<name>A0A493U2R7_ANAPP</name>
<keyword evidence="13" id="KW-0072">Autophagy</keyword>
<reference evidence="25" key="2">
    <citation type="submission" date="2025-08" db="UniProtKB">
        <authorList>
            <consortium name="Ensembl"/>
        </authorList>
    </citation>
    <scope>IDENTIFICATION</scope>
</reference>
<dbReference type="PROSITE" id="PS50089">
    <property type="entry name" value="ZF_RING_2"/>
    <property type="match status" value="1"/>
</dbReference>
<evidence type="ECO:0000256" key="4">
    <source>
        <dbReference type="ARBA" id="ARBA00004633"/>
    </source>
</evidence>
<evidence type="ECO:0000313" key="25">
    <source>
        <dbReference type="Ensembl" id="ENSAPLP00000032413.1"/>
    </source>
</evidence>
<dbReference type="SUPFAM" id="SSF50978">
    <property type="entry name" value="WD40 repeat-like"/>
    <property type="match status" value="1"/>
</dbReference>
<dbReference type="GO" id="GO:0009267">
    <property type="term" value="P:cellular response to starvation"/>
    <property type="evidence" value="ECO:0007669"/>
    <property type="project" value="TreeGrafter"/>
</dbReference>
<comment type="subcellular location">
    <subcellularLocation>
        <location evidence="2">Cytoplasm</location>
        <location evidence="2">Cytosol</location>
    </subcellularLocation>
    <subcellularLocation>
        <location evidence="1 20">Early endosome membrane</location>
        <topology evidence="1 20">Peripheral membrane protein</topology>
    </subcellularLocation>
    <subcellularLocation>
        <location evidence="20">Endosome membrane</location>
        <topology evidence="20">Peripheral membrane protein</topology>
    </subcellularLocation>
    <subcellularLocation>
        <location evidence="4 20">Late endosome membrane</location>
        <topology evidence="4 20">Peripheral membrane protein</topology>
    </subcellularLocation>
    <subcellularLocation>
        <location evidence="18 20">Lysosome membrane</location>
        <topology evidence="18 20">Peripheral membrane protein</topology>
    </subcellularLocation>
    <subcellularLocation>
        <location evidence="3 20">Golgi apparatus</location>
        <location evidence="3 20">trans-Golgi network</location>
    </subcellularLocation>
    <subcellularLocation>
        <location evidence="20">Cytoplasmic vesicle</location>
        <location evidence="20">Clathrin-coated vesicle</location>
    </subcellularLocation>
</comment>
<dbReference type="Pfam" id="PF23556">
    <property type="entry name" value="TPR_Vps41"/>
    <property type="match status" value="1"/>
</dbReference>
<dbReference type="GO" id="GO:0005794">
    <property type="term" value="C:Golgi apparatus"/>
    <property type="evidence" value="ECO:0007669"/>
    <property type="project" value="UniProtKB-SubCell"/>
</dbReference>
<dbReference type="GO" id="GO:0005765">
    <property type="term" value="C:lysosomal membrane"/>
    <property type="evidence" value="ECO:0007669"/>
    <property type="project" value="UniProtKB-SubCell"/>
</dbReference>
<evidence type="ECO:0000256" key="18">
    <source>
        <dbReference type="ARBA" id="ARBA00023765"/>
    </source>
</evidence>
<evidence type="ECO:0000256" key="15">
    <source>
        <dbReference type="ARBA" id="ARBA00023136"/>
    </source>
</evidence>
<evidence type="ECO:0000256" key="22">
    <source>
        <dbReference type="PROSITE-ProRule" id="PRU01006"/>
    </source>
</evidence>
<protein>
    <recommendedName>
        <fullName evidence="19 20">Vacuolar protein sorting-associated protein 41 homolog</fullName>
    </recommendedName>
</protein>
<evidence type="ECO:0000256" key="11">
    <source>
        <dbReference type="ARBA" id="ARBA00022833"/>
    </source>
</evidence>
<accession>A0A493U2R7</accession>
<keyword evidence="15" id="KW-0472">Membrane</keyword>
<evidence type="ECO:0000256" key="1">
    <source>
        <dbReference type="ARBA" id="ARBA00004220"/>
    </source>
</evidence>
<keyword evidence="8" id="KW-0479">Metal-binding</keyword>
<keyword evidence="7" id="KW-0963">Cytoplasm</keyword>
<evidence type="ECO:0000256" key="3">
    <source>
        <dbReference type="ARBA" id="ARBA00004601"/>
    </source>
</evidence>
<evidence type="ECO:0000256" key="5">
    <source>
        <dbReference type="ARBA" id="ARBA00009582"/>
    </source>
</evidence>
<keyword evidence="14 20" id="KW-0333">Golgi apparatus</keyword>
<keyword evidence="9 20" id="KW-0967">Endosome</keyword>
<dbReference type="InterPro" id="IPR016902">
    <property type="entry name" value="Vps41"/>
</dbReference>
<evidence type="ECO:0000256" key="7">
    <source>
        <dbReference type="ARBA" id="ARBA00022490"/>
    </source>
</evidence>
<dbReference type="InterPro" id="IPR011990">
    <property type="entry name" value="TPR-like_helical_dom_sf"/>
</dbReference>
<dbReference type="GO" id="GO:0006623">
    <property type="term" value="P:protein targeting to vacuole"/>
    <property type="evidence" value="ECO:0007669"/>
    <property type="project" value="InterPro"/>
</dbReference>
<dbReference type="InterPro" id="IPR015943">
    <property type="entry name" value="WD40/YVTN_repeat-like_dom_sf"/>
</dbReference>
<feature type="domain" description="RING-type" evidence="24">
    <location>
        <begin position="794"/>
        <end position="842"/>
    </location>
</feature>
<keyword evidence="6 20" id="KW-0813">Transport</keyword>
<evidence type="ECO:0000256" key="17">
    <source>
        <dbReference type="ARBA" id="ARBA00023329"/>
    </source>
</evidence>
<dbReference type="Gene3D" id="2.130.10.10">
    <property type="entry name" value="YVTN repeat-like/Quinoprotein amine dehydrogenase"/>
    <property type="match status" value="1"/>
</dbReference>
<evidence type="ECO:0000256" key="8">
    <source>
        <dbReference type="ARBA" id="ARBA00022723"/>
    </source>
</evidence>
<evidence type="ECO:0000256" key="20">
    <source>
        <dbReference type="PIRNR" id="PIRNR028921"/>
    </source>
</evidence>
<evidence type="ECO:0000256" key="16">
    <source>
        <dbReference type="ARBA" id="ARBA00023228"/>
    </source>
</evidence>
<evidence type="ECO:0000256" key="6">
    <source>
        <dbReference type="ARBA" id="ARBA00022448"/>
    </source>
</evidence>
<keyword evidence="16 20" id="KW-0458">Lysosome</keyword>
<comment type="similarity">
    <text evidence="5 20">Belongs to the VPS41 family.</text>
</comment>
<keyword evidence="11" id="KW-0862">Zinc</keyword>
<dbReference type="InterPro" id="IPR001841">
    <property type="entry name" value="Znf_RING"/>
</dbReference>
<evidence type="ECO:0000256" key="14">
    <source>
        <dbReference type="ARBA" id="ARBA00023034"/>
    </source>
</evidence>
<dbReference type="GeneTree" id="ENSGT00390000000481"/>
<dbReference type="GO" id="GO:0034058">
    <property type="term" value="P:endosomal vesicle fusion"/>
    <property type="evidence" value="ECO:0007669"/>
    <property type="project" value="UniProtKB-UniRule"/>
</dbReference>
<evidence type="ECO:0000256" key="13">
    <source>
        <dbReference type="ARBA" id="ARBA00023006"/>
    </source>
</evidence>
<comment type="function">
    <text evidence="20">Plays a role in vesicle-mediated protein trafficking to lysosomal compartments including the endocytic membrane transport pathways.</text>
</comment>
<evidence type="ECO:0000256" key="23">
    <source>
        <dbReference type="SAM" id="MobiDB-lite"/>
    </source>
</evidence>
<dbReference type="GO" id="GO:0008270">
    <property type="term" value="F:zinc ion binding"/>
    <property type="evidence" value="ECO:0007669"/>
    <property type="project" value="UniProtKB-KW"/>
</dbReference>
<gene>
    <name evidence="25" type="primary">VPS41</name>
</gene>
<keyword evidence="26" id="KW-1185">Reference proteome</keyword>
<dbReference type="Pfam" id="PF23555">
    <property type="entry name" value="zf-RING_Vps41"/>
    <property type="match status" value="1"/>
</dbReference>
<sequence length="857" mass="99300">MTAAGRAMAEAAEKESGYNEESTDESECFAPTLPTEVQHLVKEDESEEEPKLKYERLSNGVTEILQKDAASCMTVHEKFLALGTHYGKVYLLDVQGNITQKFDVSPVKINQISLDESGEHMGVCSEDGKVQVFGLYSAEEFHEMFDCPIKIVAVHPHFVRSHFKQFVTGGKKLLLYERGWMNRWKPSVLHEGEGNIRNIKWRGHLIAWANNMGVKILDMISKQRITNVPRDDISLRPDMYPCSLCWKDNLTLIIGWGNSVKICSVKERHASEMRDLPNRYVEIVFQFDTEFYISGLAPLCDQLVILSYVKEISEKTEVECCARPRLDIVQPLPESCEEISSDALTVRGFQENECRDYHLEYSEGESLFYIISPRDVVVAKERDQDDHIDWLLEKKKYEDIGLAYINHLVEKGEYDLAARKCQKILGKNTELWEFEVYKFKEIGQLKAISRYLPRRDPILKPLIYEMVLHEFLESDYEGFATLIKEWPGDLYNNTIIVQAVVDHLKKDPQNRTLLRTLAELYTYDQRYGRALEIYLTLRHKDVFQLIHKHNLFSSIRDKIVLLMDFDSEKAVDMLLDNEDKISIDRVVEELENRPELQHVYLHKLFKRDHHKGQRYHEKQISLYAEYDRPNLLPFLRDSTHCPLEKALEICQQRNFVEETVYLLSRMGNSRSALKMIMEELQDVDKAIEFAKEQDDGELWEDLILYSIDKPPFITGLLNNIGTHVDPILLIHRIKEGMEIPNLRDSLVKILQDYNLQILLREGCKKILVADSLSLLKKMHRTQMKGVLVDEENICESCLSPILPSDASKSFNVVVFHCRHMFHKECLPVSNTVSSVQFCNICSAKHRGPGSTILEMKK</sequence>
<dbReference type="GO" id="GO:0030897">
    <property type="term" value="C:HOPS complex"/>
    <property type="evidence" value="ECO:0007669"/>
    <property type="project" value="UniProtKB-UniRule"/>
</dbReference>
<evidence type="ECO:0000259" key="24">
    <source>
        <dbReference type="PROSITE" id="PS50089"/>
    </source>
</evidence>
<dbReference type="SMART" id="SM00299">
    <property type="entry name" value="CLH"/>
    <property type="match status" value="1"/>
</dbReference>
<dbReference type="Ensembl" id="ENSAPLT00000023716.1">
    <property type="protein sequence ID" value="ENSAPLP00000032413.1"/>
    <property type="gene ID" value="ENSAPLG00000005152.2"/>
</dbReference>
<dbReference type="GO" id="GO:0016236">
    <property type="term" value="P:macroautophagy"/>
    <property type="evidence" value="ECO:0007669"/>
    <property type="project" value="TreeGrafter"/>
</dbReference>
<feature type="compositionally biased region" description="Low complexity" evidence="23">
    <location>
        <begin position="1"/>
        <end position="10"/>
    </location>
</feature>
<keyword evidence="17 20" id="KW-0968">Cytoplasmic vesicle</keyword>
<dbReference type="SUPFAM" id="SSF57850">
    <property type="entry name" value="RING/U-box"/>
    <property type="match status" value="1"/>
</dbReference>
<dbReference type="PANTHER" id="PTHR12616:SF1">
    <property type="entry name" value="VACUOLAR PROTEIN SORTING-ASSOCIATED PROTEIN 41 HOMOLOG"/>
    <property type="match status" value="1"/>
</dbReference>
<reference evidence="25" key="3">
    <citation type="submission" date="2025-09" db="UniProtKB">
        <authorList>
            <consortium name="Ensembl"/>
        </authorList>
    </citation>
    <scope>IDENTIFICATION</scope>
</reference>
<dbReference type="GO" id="GO:0030136">
    <property type="term" value="C:clathrin-coated vesicle"/>
    <property type="evidence" value="ECO:0007669"/>
    <property type="project" value="UniProtKB-SubCell"/>
</dbReference>
<dbReference type="PANTHER" id="PTHR12616">
    <property type="entry name" value="VACUOLAR PROTEIN SORTING VPS41"/>
    <property type="match status" value="1"/>
</dbReference>
<keyword evidence="10 21" id="KW-0863">Zinc-finger</keyword>
<evidence type="ECO:0000256" key="9">
    <source>
        <dbReference type="ARBA" id="ARBA00022753"/>
    </source>
</evidence>
<reference evidence="25 26" key="1">
    <citation type="submission" date="2017-10" db="EMBL/GenBank/DDBJ databases">
        <title>A new Pekin duck reference genome.</title>
        <authorList>
            <person name="Hou Z.-C."/>
            <person name="Zhou Z.-K."/>
            <person name="Zhu F."/>
            <person name="Hou S.-S."/>
        </authorList>
    </citation>
    <scope>NUCLEOTIDE SEQUENCE [LARGE SCALE GENOMIC DNA]</scope>
</reference>
<feature type="repeat" description="CHCR" evidence="22">
    <location>
        <begin position="571"/>
        <end position="715"/>
    </location>
</feature>
<dbReference type="CDD" id="cd16690">
    <property type="entry name" value="RING-H2_Vps41"/>
    <property type="match status" value="1"/>
</dbReference>
<evidence type="ECO:0000256" key="19">
    <source>
        <dbReference type="ARBA" id="ARBA00029538"/>
    </source>
</evidence>
<evidence type="ECO:0000256" key="21">
    <source>
        <dbReference type="PROSITE-ProRule" id="PRU00175"/>
    </source>
</evidence>
<organism evidence="25 26">
    <name type="scientific">Anas platyrhynchos platyrhynchos</name>
    <name type="common">Northern mallard</name>
    <dbReference type="NCBI Taxonomy" id="8840"/>
    <lineage>
        <taxon>Eukaryota</taxon>
        <taxon>Metazoa</taxon>
        <taxon>Chordata</taxon>
        <taxon>Craniata</taxon>
        <taxon>Vertebrata</taxon>
        <taxon>Euteleostomi</taxon>
        <taxon>Archelosauria</taxon>
        <taxon>Archosauria</taxon>
        <taxon>Dinosauria</taxon>
        <taxon>Saurischia</taxon>
        <taxon>Theropoda</taxon>
        <taxon>Coelurosauria</taxon>
        <taxon>Aves</taxon>
        <taxon>Neognathae</taxon>
        <taxon>Galloanserae</taxon>
        <taxon>Anseriformes</taxon>
        <taxon>Anatidae</taxon>
        <taxon>Anatinae</taxon>
        <taxon>Anas</taxon>
    </lineage>
</organism>
<dbReference type="PIRSF" id="PIRSF028921">
    <property type="entry name" value="VPS41"/>
    <property type="match status" value="1"/>
</dbReference>
<dbReference type="FunFam" id="2.130.10.10:FF:000107">
    <property type="entry name" value="Vacuolar protein sorting-associated protein 41 homolog"/>
    <property type="match status" value="1"/>
</dbReference>
<dbReference type="InterPro" id="IPR036322">
    <property type="entry name" value="WD40_repeat_dom_sf"/>
</dbReference>
<dbReference type="InterPro" id="IPR057779">
    <property type="entry name" value="Znf_RING_Vps41"/>
</dbReference>
<feature type="region of interest" description="Disordered" evidence="23">
    <location>
        <begin position="1"/>
        <end position="36"/>
    </location>
</feature>
<dbReference type="Proteomes" id="UP000016666">
    <property type="component" value="Chromosome 2"/>
</dbReference>
<dbReference type="FunFam" id="1.25.40.10:FF:000247">
    <property type="entry name" value="Vacuolar protein sorting-associated protein 41 homolog"/>
    <property type="match status" value="1"/>
</dbReference>
<evidence type="ECO:0000313" key="26">
    <source>
        <dbReference type="Proteomes" id="UP000016666"/>
    </source>
</evidence>
<dbReference type="InterPro" id="IPR000547">
    <property type="entry name" value="Clathrin_H-chain/VPS_repeat"/>
</dbReference>
<dbReference type="GO" id="GO:0005829">
    <property type="term" value="C:cytosol"/>
    <property type="evidence" value="ECO:0007669"/>
    <property type="project" value="UniProtKB-SubCell"/>
</dbReference>
<dbReference type="GO" id="GO:0031902">
    <property type="term" value="C:late endosome membrane"/>
    <property type="evidence" value="ECO:0007669"/>
    <property type="project" value="UniProtKB-SubCell"/>
</dbReference>
<keyword evidence="12 20" id="KW-0653">Protein transport</keyword>
<dbReference type="Gene3D" id="1.25.40.10">
    <property type="entry name" value="Tetratricopeptide repeat domain"/>
    <property type="match status" value="1"/>
</dbReference>
<dbReference type="PROSITE" id="PS50236">
    <property type="entry name" value="CHCR"/>
    <property type="match status" value="1"/>
</dbReference>
<dbReference type="InterPro" id="IPR045111">
    <property type="entry name" value="Vps41/Vps8"/>
</dbReference>